<sequence>MIFQYEFMQRAFIVGILLAIIIPFIGILVVLKRLSMIGDALSHTSLAGVAVGLLLGFNPVLGAIVISAMGALGIEAIRKKIPKYSEMSIAIIMSAGVGLAGVLSGFVKNSGNFNNFLFGSIVAISDFELLLVIVISSIVIIMSVLLYKELFFIAFDEQAAILAGVPVKLVNFIFTILVAITVSVASRTVGALIVSSLMVVPVACAMKFGKSYKQTLIYSIIFALLFTIIGLSISYYMGLKPGGTIVLTGIIVLSIILVIKR</sequence>
<dbReference type="Proteomes" id="UP001058074">
    <property type="component" value="Unassembled WGS sequence"/>
</dbReference>
<accession>A0ACB5RFP5</accession>
<evidence type="ECO:0000313" key="1">
    <source>
        <dbReference type="EMBL" id="GKX67883.1"/>
    </source>
</evidence>
<evidence type="ECO:0000313" key="2">
    <source>
        <dbReference type="Proteomes" id="UP001058074"/>
    </source>
</evidence>
<reference evidence="1" key="1">
    <citation type="journal article" date="2025" name="Int. J. Syst. Evol. Microbiol.">
        <title>Inconstantimicrobium mannanitabidum sp. nov., a novel member of the family Clostridiaceae isolated from anoxic soil under the treatment of reductive soil disinfestation.</title>
        <authorList>
            <person name="Ueki A."/>
            <person name="Tonouchi A."/>
            <person name="Honma S."/>
            <person name="Kaku N."/>
            <person name="Ueki K."/>
        </authorList>
    </citation>
    <scope>NUCLEOTIDE SEQUENCE</scope>
    <source>
        <strain evidence="1">TW13</strain>
    </source>
</reference>
<keyword evidence="2" id="KW-1185">Reference proteome</keyword>
<proteinExistence type="predicted"/>
<gene>
    <name evidence="1" type="ORF">rsdtw13_31410</name>
</gene>
<name>A0ACB5RFP5_9CLOT</name>
<protein>
    <submittedName>
        <fullName evidence="1">Metal ABC transporter permease</fullName>
    </submittedName>
</protein>
<organism evidence="1 2">
    <name type="scientific">Inconstantimicrobium mannanitabidum</name>
    <dbReference type="NCBI Taxonomy" id="1604901"/>
    <lineage>
        <taxon>Bacteria</taxon>
        <taxon>Bacillati</taxon>
        <taxon>Bacillota</taxon>
        <taxon>Clostridia</taxon>
        <taxon>Eubacteriales</taxon>
        <taxon>Clostridiaceae</taxon>
        <taxon>Inconstantimicrobium</taxon>
    </lineage>
</organism>
<dbReference type="EMBL" id="BROD01000001">
    <property type="protein sequence ID" value="GKX67883.1"/>
    <property type="molecule type" value="Genomic_DNA"/>
</dbReference>
<comment type="caution">
    <text evidence="1">The sequence shown here is derived from an EMBL/GenBank/DDBJ whole genome shotgun (WGS) entry which is preliminary data.</text>
</comment>